<organism evidence="1 2">
    <name type="scientific">Caerostris extrusa</name>
    <name type="common">Bark spider</name>
    <name type="synonym">Caerostris bankana</name>
    <dbReference type="NCBI Taxonomy" id="172846"/>
    <lineage>
        <taxon>Eukaryota</taxon>
        <taxon>Metazoa</taxon>
        <taxon>Ecdysozoa</taxon>
        <taxon>Arthropoda</taxon>
        <taxon>Chelicerata</taxon>
        <taxon>Arachnida</taxon>
        <taxon>Araneae</taxon>
        <taxon>Araneomorphae</taxon>
        <taxon>Entelegynae</taxon>
        <taxon>Araneoidea</taxon>
        <taxon>Araneidae</taxon>
        <taxon>Caerostris</taxon>
    </lineage>
</organism>
<dbReference type="EMBL" id="BPLR01021603">
    <property type="protein sequence ID" value="GIX91658.1"/>
    <property type="molecule type" value="Genomic_DNA"/>
</dbReference>
<proteinExistence type="predicted"/>
<gene>
    <name evidence="1" type="ORF">CEXT_63791</name>
</gene>
<evidence type="ECO:0000313" key="2">
    <source>
        <dbReference type="Proteomes" id="UP001054945"/>
    </source>
</evidence>
<feature type="non-terminal residue" evidence="1">
    <location>
        <position position="64"/>
    </location>
</feature>
<keyword evidence="2" id="KW-1185">Reference proteome</keyword>
<accession>A0AAV4P580</accession>
<name>A0AAV4P580_CAEEX</name>
<sequence>MAPAKSIVRQLIHQIVPASTKPEPHNDQVSRFSIVMGASSGRVIADPEGDRMSRVLEAQTQSIL</sequence>
<reference evidence="1 2" key="1">
    <citation type="submission" date="2021-06" db="EMBL/GenBank/DDBJ databases">
        <title>Caerostris extrusa draft genome.</title>
        <authorList>
            <person name="Kono N."/>
            <person name="Arakawa K."/>
        </authorList>
    </citation>
    <scope>NUCLEOTIDE SEQUENCE [LARGE SCALE GENOMIC DNA]</scope>
</reference>
<comment type="caution">
    <text evidence="1">The sequence shown here is derived from an EMBL/GenBank/DDBJ whole genome shotgun (WGS) entry which is preliminary data.</text>
</comment>
<dbReference type="AlphaFoldDB" id="A0AAV4P580"/>
<protein>
    <submittedName>
        <fullName evidence="1">Uncharacterized protein</fullName>
    </submittedName>
</protein>
<evidence type="ECO:0000313" key="1">
    <source>
        <dbReference type="EMBL" id="GIX91658.1"/>
    </source>
</evidence>
<dbReference type="Proteomes" id="UP001054945">
    <property type="component" value="Unassembled WGS sequence"/>
</dbReference>